<proteinExistence type="predicted"/>
<dbReference type="AlphaFoldDB" id="A0A2I0UT39"/>
<gene>
    <name evidence="1" type="ORF">llap_536</name>
</gene>
<dbReference type="Proteomes" id="UP000233556">
    <property type="component" value="Unassembled WGS sequence"/>
</dbReference>
<keyword evidence="2" id="KW-1185">Reference proteome</keyword>
<dbReference type="PANTHER" id="PTHR33332">
    <property type="entry name" value="REVERSE TRANSCRIPTASE DOMAIN-CONTAINING PROTEIN"/>
    <property type="match status" value="1"/>
</dbReference>
<dbReference type="OrthoDB" id="10071893at2759"/>
<accession>A0A2I0UT39</accession>
<sequence>MSTVIDSCKKCTCSSEKDPVTKANIVHCETVQCETSCPLVDEILPLDQCSHYKCEKIEDQFVAVQTKKVCPEYNPGECDPDEAETTPDGCCKICKPTNCKPYSKKTVIRHGDCESPEPVELAYCEGTCPGSSVIRLEKLAAHGLDGSTLHCVKNWLEGWAQRVGVNGIKSSWRLVRSGVPQGSVSRTVLFNTFINDLDERIKCALSKFADNTKVEMLIFLRVGRLYRGIWTGWITGPRPVV</sequence>
<reference evidence="2" key="1">
    <citation type="submission" date="2017-11" db="EMBL/GenBank/DDBJ databases">
        <authorList>
            <person name="Lima N.C."/>
            <person name="Parody-Merino A.M."/>
            <person name="Battley P.F."/>
            <person name="Fidler A.E."/>
            <person name="Prosdocimi F."/>
        </authorList>
    </citation>
    <scope>NUCLEOTIDE SEQUENCE [LARGE SCALE GENOMIC DNA]</scope>
</reference>
<organism evidence="1 2">
    <name type="scientific">Limosa lapponica baueri</name>
    <dbReference type="NCBI Taxonomy" id="1758121"/>
    <lineage>
        <taxon>Eukaryota</taxon>
        <taxon>Metazoa</taxon>
        <taxon>Chordata</taxon>
        <taxon>Craniata</taxon>
        <taxon>Vertebrata</taxon>
        <taxon>Euteleostomi</taxon>
        <taxon>Archelosauria</taxon>
        <taxon>Archosauria</taxon>
        <taxon>Dinosauria</taxon>
        <taxon>Saurischia</taxon>
        <taxon>Theropoda</taxon>
        <taxon>Coelurosauria</taxon>
        <taxon>Aves</taxon>
        <taxon>Neognathae</taxon>
        <taxon>Neoaves</taxon>
        <taxon>Charadriiformes</taxon>
        <taxon>Scolopacidae</taxon>
        <taxon>Limosa</taxon>
    </lineage>
</organism>
<dbReference type="EMBL" id="KZ505641">
    <property type="protein sequence ID" value="PKU49224.1"/>
    <property type="molecule type" value="Genomic_DNA"/>
</dbReference>
<evidence type="ECO:0000313" key="1">
    <source>
        <dbReference type="EMBL" id="PKU49224.1"/>
    </source>
</evidence>
<evidence type="ECO:0000313" key="2">
    <source>
        <dbReference type="Proteomes" id="UP000233556"/>
    </source>
</evidence>
<protein>
    <submittedName>
        <fullName evidence="1">Uncharacterized protein</fullName>
    </submittedName>
</protein>
<reference evidence="2" key="2">
    <citation type="submission" date="2017-12" db="EMBL/GenBank/DDBJ databases">
        <title>Genome sequence of the Bar-tailed Godwit (Limosa lapponica baueri).</title>
        <authorList>
            <person name="Lima N.C.B."/>
            <person name="Parody-Merino A.M."/>
            <person name="Battley P.F."/>
            <person name="Fidler A.E."/>
            <person name="Prosdocimi F."/>
        </authorList>
    </citation>
    <scope>NUCLEOTIDE SEQUENCE [LARGE SCALE GENOMIC DNA]</scope>
</reference>
<name>A0A2I0UT39_LIMLA</name>